<dbReference type="RefSeq" id="XP_026102351.1">
    <property type="nucleotide sequence ID" value="XM_026246566.1"/>
</dbReference>
<dbReference type="KEGG" id="caua:113116484"/>
<evidence type="ECO:0000313" key="3">
    <source>
        <dbReference type="RefSeq" id="XP_026102351.1"/>
    </source>
</evidence>
<accession>A0A6P6N1Y6</accession>
<sequence length="402" mass="45511">MASTSTASLNQSVTGYIHNVTPLRHGVKRQYFEGVLQQRHKVCKVVVFKVELHSKFLKIEKDRCPVQLNNVVVQPSRREDGMDILFTHQSKWCCLTSIDYPYNPTIMVTIQDQTISQILQIDMEYHRVNITAKLIQRESEGHAFLQDDVLLEKAVYTIADTTGIMELTVWGEQNLQLDSWFYITNVSLRMFRGTKFLSTTKDTKFTPTTCTDPTFPLQPTTSEQVTGNIIGAKVTIIYICPLKHKLHNMALSCTRVLCDKCDIFYRTDAITLHTHARLKITTTTSDEIKSVNIENHVLRATIQIPKNATTDTIMDSILDLPTMNITIHNHYITHLAYPEKSHTDTPQPNSPLVHFSPPTQPPAPSEDLAELDLFMVESPLDTQPKVNQPTPPSPTSIADTPK</sequence>
<dbReference type="KEGG" id="caua:113073811"/>
<evidence type="ECO:0000313" key="2">
    <source>
        <dbReference type="Proteomes" id="UP000515129"/>
    </source>
</evidence>
<gene>
    <name evidence="3" type="primary">LOC113073811</name>
    <name evidence="4" type="synonym">LOC113073965</name>
    <name evidence="5" type="synonym">LOC113116484</name>
</gene>
<dbReference type="OrthoDB" id="8958406at2759"/>
<evidence type="ECO:0000313" key="5">
    <source>
        <dbReference type="RefSeq" id="XP_026140461.1"/>
    </source>
</evidence>
<proteinExistence type="predicted"/>
<dbReference type="Proteomes" id="UP000515129">
    <property type="component" value="Chromosome 16"/>
</dbReference>
<keyword evidence="2" id="KW-1185">Reference proteome</keyword>
<dbReference type="AlphaFoldDB" id="A0A6P6N1Y6"/>
<protein>
    <submittedName>
        <fullName evidence="3">Uncharacterized protein LOC113073811</fullName>
    </submittedName>
    <submittedName>
        <fullName evidence="4">Uncharacterized protein LOC113073965</fullName>
    </submittedName>
    <submittedName>
        <fullName evidence="5">Uncharacterized protein LOC113116484</fullName>
    </submittedName>
</protein>
<feature type="region of interest" description="Disordered" evidence="1">
    <location>
        <begin position="339"/>
        <end position="402"/>
    </location>
</feature>
<dbReference type="GeneID" id="113073811"/>
<dbReference type="Gene3D" id="2.40.50.140">
    <property type="entry name" value="Nucleic acid-binding proteins"/>
    <property type="match status" value="1"/>
</dbReference>
<dbReference type="RefSeq" id="XP_026102438.1">
    <property type="nucleotide sequence ID" value="XM_026246653.1"/>
</dbReference>
<evidence type="ECO:0000256" key="1">
    <source>
        <dbReference type="SAM" id="MobiDB-lite"/>
    </source>
</evidence>
<reference evidence="3 4" key="1">
    <citation type="submission" date="2025-04" db="UniProtKB">
        <authorList>
            <consortium name="RefSeq"/>
        </authorList>
    </citation>
    <scope>IDENTIFICATION</scope>
    <source>
        <strain evidence="3 4">Wakin</strain>
        <tissue evidence="3 4">Muscle</tissue>
    </source>
</reference>
<evidence type="ECO:0000313" key="4">
    <source>
        <dbReference type="RefSeq" id="XP_026102438.1"/>
    </source>
</evidence>
<dbReference type="RefSeq" id="XP_026140461.1">
    <property type="nucleotide sequence ID" value="XM_026284676.1"/>
</dbReference>
<organism evidence="2 3">
    <name type="scientific">Carassius auratus</name>
    <name type="common">Goldfish</name>
    <dbReference type="NCBI Taxonomy" id="7957"/>
    <lineage>
        <taxon>Eukaryota</taxon>
        <taxon>Metazoa</taxon>
        <taxon>Chordata</taxon>
        <taxon>Craniata</taxon>
        <taxon>Vertebrata</taxon>
        <taxon>Euteleostomi</taxon>
        <taxon>Actinopterygii</taxon>
        <taxon>Neopterygii</taxon>
        <taxon>Teleostei</taxon>
        <taxon>Ostariophysi</taxon>
        <taxon>Cypriniformes</taxon>
        <taxon>Cyprinidae</taxon>
        <taxon>Cyprininae</taxon>
        <taxon>Carassius</taxon>
    </lineage>
</organism>
<dbReference type="InterPro" id="IPR012340">
    <property type="entry name" value="NA-bd_OB-fold"/>
</dbReference>
<name>A0A6P6N1Y6_CARAU</name>
<dbReference type="SUPFAM" id="SSF50249">
    <property type="entry name" value="Nucleic acid-binding proteins"/>
    <property type="match status" value="1"/>
</dbReference>
<dbReference type="KEGG" id="caua:113073965"/>